<keyword evidence="5" id="KW-0347">Helicase</keyword>
<dbReference type="PROSITE" id="PS51194">
    <property type="entry name" value="HELICASE_CTER"/>
    <property type="match status" value="1"/>
</dbReference>
<dbReference type="SMART" id="SM01058">
    <property type="entry name" value="CarD_TRCF"/>
    <property type="match status" value="1"/>
</dbReference>
<dbReference type="CDD" id="cd17991">
    <property type="entry name" value="DEXHc_TRCF"/>
    <property type="match status" value="1"/>
</dbReference>
<dbReference type="Gene3D" id="3.40.50.300">
    <property type="entry name" value="P-loop containing nucleotide triphosphate hydrolases"/>
    <property type="match status" value="2"/>
</dbReference>
<feature type="domain" description="Helicase C-terminal" evidence="10">
    <location>
        <begin position="431"/>
        <end position="585"/>
    </location>
</feature>
<dbReference type="EMBL" id="UOGJ01000030">
    <property type="protein sequence ID" value="VAX35126.1"/>
    <property type="molecule type" value="Genomic_DNA"/>
</dbReference>
<evidence type="ECO:0000259" key="9">
    <source>
        <dbReference type="PROSITE" id="PS51192"/>
    </source>
</evidence>
<dbReference type="GO" id="GO:0003684">
    <property type="term" value="F:damaged DNA binding"/>
    <property type="evidence" value="ECO:0007669"/>
    <property type="project" value="InterPro"/>
</dbReference>
<keyword evidence="7" id="KW-0238">DNA-binding</keyword>
<evidence type="ECO:0000256" key="7">
    <source>
        <dbReference type="ARBA" id="ARBA00023125"/>
    </source>
</evidence>
<keyword evidence="2" id="KW-0547">Nucleotide-binding</keyword>
<dbReference type="SUPFAM" id="SSF141259">
    <property type="entry name" value="CarD-like"/>
    <property type="match status" value="1"/>
</dbReference>
<dbReference type="InterPro" id="IPR036101">
    <property type="entry name" value="CarD-like/TRCF_RID_sf"/>
</dbReference>
<feature type="domain" description="Helicase ATP-binding" evidence="9">
    <location>
        <begin position="249"/>
        <end position="410"/>
    </location>
</feature>
<organism evidence="11">
    <name type="scientific">hydrothermal vent metagenome</name>
    <dbReference type="NCBI Taxonomy" id="652676"/>
    <lineage>
        <taxon>unclassified sequences</taxon>
        <taxon>metagenomes</taxon>
        <taxon>ecological metagenomes</taxon>
    </lineage>
</organism>
<evidence type="ECO:0000256" key="3">
    <source>
        <dbReference type="ARBA" id="ARBA00022763"/>
    </source>
</evidence>
<dbReference type="Pfam" id="PF00270">
    <property type="entry name" value="DEAD"/>
    <property type="match status" value="1"/>
</dbReference>
<dbReference type="SMART" id="SM00487">
    <property type="entry name" value="DEXDc"/>
    <property type="match status" value="1"/>
</dbReference>
<dbReference type="Gene3D" id="3.30.2060.10">
    <property type="entry name" value="Penicillin-binding protein 1b domain"/>
    <property type="match status" value="1"/>
</dbReference>
<proteinExistence type="inferred from homology"/>
<keyword evidence="8" id="KW-0234">DNA repair</keyword>
<dbReference type="SUPFAM" id="SSF52540">
    <property type="entry name" value="P-loop containing nucleoside triphosphate hydrolases"/>
    <property type="match status" value="3"/>
</dbReference>
<sequence>MFNSLELFINQTIDQDIVLNNLAALSYRRKKRVSVEGDFSHLGEIIEIFPASFDGPVRIDFDDDKIERIASVNTDGRSIWQHRIIVILPFKPSSKDIFTADTPLNTFVDIQDGDYVVHNQHGIGKLLGIEELDISNEKQEHLVIEYAGGDKLFVPKHDLCLVQKYVSFNKKPPRLYKLGSKEWKRVKGNIQKSLQRMAAELLRIQAVRASLRGYAFAQEDKEWIKEFVKGFLFKETPDQIKAMEDVKNDMEKPKPMDRLLCGDVGYGKTEVALRAAFKAVMDNKQVAVLVPTTILAEQHHYNFSQRLKNFPVKVGMLSRFRTKVEQAKIIKELQEGKVDIIIGTHRLLSKDIAFTDLGLIIIDEEQRFGVKAKERLKHMRLLADILTLTATPIPRTLHMALTGARDMSVLATPPPNRQAVKTHIVEFDEAVIKRAINKELKRKGQVFFLHNRVEDITQIATIIGRLVKKARIAVGHGQMSPRALEDIMFKFLEGEIDVLICTTIIESGIDIPNANTLIINRADRFGLADLHQLRGRVGRCEKEAYAYFLIPPRKALSPDAALRIEAIEKYSDLGSGFHIAFEDLQLRGAGNLLGSEQHGYITSIGFDLYCRLLKESVDNLRKDKLRIKK</sequence>
<dbReference type="InterPro" id="IPR011545">
    <property type="entry name" value="DEAD/DEAH_box_helicase_dom"/>
</dbReference>
<keyword evidence="1" id="KW-0963">Cytoplasm</keyword>
<evidence type="ECO:0000256" key="8">
    <source>
        <dbReference type="ARBA" id="ARBA00023204"/>
    </source>
</evidence>
<dbReference type="PROSITE" id="PS51192">
    <property type="entry name" value="HELICASE_ATP_BIND_1"/>
    <property type="match status" value="1"/>
</dbReference>
<dbReference type="PANTHER" id="PTHR47964:SF1">
    <property type="entry name" value="ATP-DEPENDENT DNA HELICASE HOMOLOG RECG, CHLOROPLASTIC"/>
    <property type="match status" value="1"/>
</dbReference>
<name>A0A3B1CWV5_9ZZZZ</name>
<evidence type="ECO:0000313" key="11">
    <source>
        <dbReference type="EMBL" id="VAX35126.1"/>
    </source>
</evidence>
<dbReference type="Pfam" id="PF00271">
    <property type="entry name" value="Helicase_C"/>
    <property type="match status" value="1"/>
</dbReference>
<keyword evidence="3" id="KW-0227">DNA damage</keyword>
<protein>
    <submittedName>
        <fullName evidence="11">Transcription-repair coupling factor</fullName>
    </submittedName>
</protein>
<dbReference type="NCBIfam" id="TIGR00580">
    <property type="entry name" value="mfd"/>
    <property type="match status" value="1"/>
</dbReference>
<dbReference type="GO" id="GO:0016787">
    <property type="term" value="F:hydrolase activity"/>
    <property type="evidence" value="ECO:0007669"/>
    <property type="project" value="UniProtKB-KW"/>
</dbReference>
<evidence type="ECO:0000256" key="6">
    <source>
        <dbReference type="ARBA" id="ARBA00022840"/>
    </source>
</evidence>
<evidence type="ECO:0000256" key="5">
    <source>
        <dbReference type="ARBA" id="ARBA00022806"/>
    </source>
</evidence>
<evidence type="ECO:0000256" key="1">
    <source>
        <dbReference type="ARBA" id="ARBA00022490"/>
    </source>
</evidence>
<dbReference type="InterPro" id="IPR001650">
    <property type="entry name" value="Helicase_C-like"/>
</dbReference>
<accession>A0A3B1CWV5</accession>
<dbReference type="GO" id="GO:0005524">
    <property type="term" value="F:ATP binding"/>
    <property type="evidence" value="ECO:0007669"/>
    <property type="project" value="UniProtKB-KW"/>
</dbReference>
<dbReference type="InterPro" id="IPR004576">
    <property type="entry name" value="Mfd"/>
</dbReference>
<dbReference type="Pfam" id="PF17757">
    <property type="entry name" value="UvrB_inter"/>
    <property type="match status" value="1"/>
</dbReference>
<dbReference type="InterPro" id="IPR014001">
    <property type="entry name" value="Helicase_ATP-bd"/>
</dbReference>
<dbReference type="InterPro" id="IPR003711">
    <property type="entry name" value="CarD-like/TRCF_RID"/>
</dbReference>
<dbReference type="InterPro" id="IPR027417">
    <property type="entry name" value="P-loop_NTPase"/>
</dbReference>
<dbReference type="GO" id="GO:0006281">
    <property type="term" value="P:DNA repair"/>
    <property type="evidence" value="ECO:0007669"/>
    <property type="project" value="UniProtKB-KW"/>
</dbReference>
<keyword evidence="4" id="KW-0378">Hydrolase</keyword>
<dbReference type="PANTHER" id="PTHR47964">
    <property type="entry name" value="ATP-DEPENDENT DNA HELICASE HOMOLOG RECG, CHLOROPLASTIC"/>
    <property type="match status" value="1"/>
</dbReference>
<dbReference type="InterPro" id="IPR047112">
    <property type="entry name" value="RecG/Mfd"/>
</dbReference>
<dbReference type="Pfam" id="PF02559">
    <property type="entry name" value="CarD_TRCF_RID"/>
    <property type="match status" value="1"/>
</dbReference>
<evidence type="ECO:0000259" key="10">
    <source>
        <dbReference type="PROSITE" id="PS51194"/>
    </source>
</evidence>
<gene>
    <name evidence="11" type="ORF">MNBD_UNCLBAC01-2119</name>
</gene>
<dbReference type="SMART" id="SM00490">
    <property type="entry name" value="HELICc"/>
    <property type="match status" value="1"/>
</dbReference>
<keyword evidence="6" id="KW-0067">ATP-binding</keyword>
<dbReference type="AlphaFoldDB" id="A0A3B1CWV5"/>
<dbReference type="HAMAP" id="MF_00969">
    <property type="entry name" value="TRCF"/>
    <property type="match status" value="1"/>
</dbReference>
<dbReference type="GO" id="GO:0003678">
    <property type="term" value="F:DNA helicase activity"/>
    <property type="evidence" value="ECO:0007669"/>
    <property type="project" value="TreeGrafter"/>
</dbReference>
<evidence type="ECO:0000256" key="4">
    <source>
        <dbReference type="ARBA" id="ARBA00022801"/>
    </source>
</evidence>
<dbReference type="Gene3D" id="2.40.10.170">
    <property type="match status" value="1"/>
</dbReference>
<reference evidence="11" key="1">
    <citation type="submission" date="2018-06" db="EMBL/GenBank/DDBJ databases">
        <authorList>
            <person name="Zhirakovskaya E."/>
        </authorList>
    </citation>
    <scope>NUCLEOTIDE SEQUENCE</scope>
</reference>
<dbReference type="InterPro" id="IPR041471">
    <property type="entry name" value="UvrB_inter"/>
</dbReference>
<evidence type="ECO:0000256" key="2">
    <source>
        <dbReference type="ARBA" id="ARBA00022741"/>
    </source>
</evidence>